<keyword evidence="10 13" id="KW-1133">Transmembrane helix</keyword>
<evidence type="ECO:0000256" key="13">
    <source>
        <dbReference type="SAM" id="Phobius"/>
    </source>
</evidence>
<dbReference type="SMART" id="SM00388">
    <property type="entry name" value="HisKA"/>
    <property type="match status" value="1"/>
</dbReference>
<dbReference type="InterPro" id="IPR025201">
    <property type="entry name" value="KdpD_TM"/>
</dbReference>
<evidence type="ECO:0000256" key="2">
    <source>
        <dbReference type="ARBA" id="ARBA00004141"/>
    </source>
</evidence>
<dbReference type="Gene3D" id="1.10.287.130">
    <property type="match status" value="1"/>
</dbReference>
<dbReference type="InterPro" id="IPR038318">
    <property type="entry name" value="KdpD_sf"/>
</dbReference>
<dbReference type="InterPro" id="IPR036097">
    <property type="entry name" value="HisK_dim/P_sf"/>
</dbReference>
<keyword evidence="11" id="KW-0902">Two-component regulatory system</keyword>
<dbReference type="InterPro" id="IPR003594">
    <property type="entry name" value="HATPase_dom"/>
</dbReference>
<dbReference type="InterPro" id="IPR003852">
    <property type="entry name" value="Sig_transdc_His_kinase_KdpD_N"/>
</dbReference>
<dbReference type="InterPro" id="IPR036890">
    <property type="entry name" value="HATPase_C_sf"/>
</dbReference>
<sequence length="894" mass="101197">MNQNERASRYLKDANLETSGRGKLKIFFGYAAGVGKTYSMLAEAQDLKQEGQDVIIGYLEDHGRADTRNLARGLESIPVKKESYKGMYLQEFNLDGALERHPQTILVDELAHTNTKKSRHLKRYQDIQELLTAGINVYTTLNVQHLESLHDIIFEQLNVDIQERVPDYIFDMANQVKLIDIEPNDLINRLKIGKIYARNHIRQALANFFKSENLTTLRELALRKMTLRLATNSKVGTDRLLVCLSGSKSNERVIRSAAQMAQAFNSDFIAVYVKNNQFNKWEENLNNNISLAHQLGAKVIKLQGENPALQITEYAKESSVTKIVLGASPYKKIWPTRSTLVYQIGHLLPEVDEYVINSAKTNLNQVQHLNGTFLTHFKGSLSKSGSKRMAKNMLMISSIILGSTVVGELLIFAQVPLVNVVLVYMLGIMLCAINLKDQVYGFLSAFLAVISFNLFFTKPYFSLSSSPVYLLTFFLMLLVSIISNYWTLKLKHQVQYNSNRVYQTEVLLETIRKLQQAKLSTDIIDTTVQQLQKIYSATMVFYECQDSKLLQPKIYLLNQSQSSFYEFSSDNEKAIATWAFKNGQEAGLTTNTLPQAKCLYLPIFGNSPSSVVAVIGLAINSKRSLEIFDRNLIISILDECGQALSRMRILNEKRKAEIKSHQEKLRANLLRGISHDLRTPLTNISGSADILKREGNKLSDVEKYTLYESIFNDSSWLISLVENLLAMTRLESSLQVRHSPELIDDIIQESLQHLSPGFEDHKITVNLSDPLLMVMADAHLITQVIINIVNNAIQHTPEKTKISIRIFQKNTNQVQFEISNNGPKLTNGDLAHLFGLFYTGKQKQPLRAQRGLGIGLSLCKSIIEAYDGNIWAKNLNNGVCFYFTLPIWSKKNEK</sequence>
<dbReference type="SUPFAM" id="SSF55874">
    <property type="entry name" value="ATPase domain of HSP90 chaperone/DNA topoisomerase II/histidine kinase"/>
    <property type="match status" value="1"/>
</dbReference>
<dbReference type="SUPFAM" id="SSF52402">
    <property type="entry name" value="Adenine nucleotide alpha hydrolases-like"/>
    <property type="match status" value="1"/>
</dbReference>
<dbReference type="Pfam" id="PF13493">
    <property type="entry name" value="DUF4118"/>
    <property type="match status" value="1"/>
</dbReference>
<dbReference type="CDD" id="cd00075">
    <property type="entry name" value="HATPase"/>
    <property type="match status" value="1"/>
</dbReference>
<evidence type="ECO:0000256" key="11">
    <source>
        <dbReference type="ARBA" id="ARBA00023012"/>
    </source>
</evidence>
<dbReference type="Pfam" id="PF02702">
    <property type="entry name" value="KdpD"/>
    <property type="match status" value="1"/>
</dbReference>
<dbReference type="PROSITE" id="PS50109">
    <property type="entry name" value="HIS_KIN"/>
    <property type="match status" value="1"/>
</dbReference>
<dbReference type="InterPro" id="IPR014729">
    <property type="entry name" value="Rossmann-like_a/b/a_fold"/>
</dbReference>
<dbReference type="Gene3D" id="3.30.450.40">
    <property type="match status" value="1"/>
</dbReference>
<dbReference type="Gene3D" id="3.40.50.300">
    <property type="entry name" value="P-loop containing nucleotide triphosphate hydrolases"/>
    <property type="match status" value="1"/>
</dbReference>
<dbReference type="GO" id="GO:0005524">
    <property type="term" value="F:ATP binding"/>
    <property type="evidence" value="ECO:0007669"/>
    <property type="project" value="UniProtKB-KW"/>
</dbReference>
<evidence type="ECO:0000256" key="10">
    <source>
        <dbReference type="ARBA" id="ARBA00022989"/>
    </source>
</evidence>
<proteinExistence type="predicted"/>
<feature type="domain" description="Histidine kinase" evidence="14">
    <location>
        <begin position="672"/>
        <end position="889"/>
    </location>
</feature>
<evidence type="ECO:0000313" key="16">
    <source>
        <dbReference type="Proteomes" id="UP000473648"/>
    </source>
</evidence>
<dbReference type="SMART" id="SM00387">
    <property type="entry name" value="HATPase_c"/>
    <property type="match status" value="1"/>
</dbReference>
<feature type="transmembrane region" description="Helical" evidence="13">
    <location>
        <begin position="442"/>
        <end position="461"/>
    </location>
</feature>
<keyword evidence="6 13" id="KW-0812">Transmembrane</keyword>
<dbReference type="FunFam" id="3.40.50.300:FF:000483">
    <property type="entry name" value="Sensor histidine kinase KdpD"/>
    <property type="match status" value="1"/>
</dbReference>
<evidence type="ECO:0000256" key="1">
    <source>
        <dbReference type="ARBA" id="ARBA00000085"/>
    </source>
</evidence>
<evidence type="ECO:0000256" key="3">
    <source>
        <dbReference type="ARBA" id="ARBA00012438"/>
    </source>
</evidence>
<dbReference type="EMBL" id="VOGB01000022">
    <property type="protein sequence ID" value="MQM73849.1"/>
    <property type="molecule type" value="Genomic_DNA"/>
</dbReference>
<dbReference type="EC" id="2.7.13.3" evidence="3"/>
<dbReference type="PANTHER" id="PTHR45569:SF1">
    <property type="entry name" value="SENSOR PROTEIN KDPD"/>
    <property type="match status" value="1"/>
</dbReference>
<dbReference type="Gene3D" id="3.40.50.620">
    <property type="entry name" value="HUPs"/>
    <property type="match status" value="1"/>
</dbReference>
<keyword evidence="7" id="KW-0547">Nucleotide-binding</keyword>
<dbReference type="Proteomes" id="UP000473648">
    <property type="component" value="Unassembled WGS sequence"/>
</dbReference>
<name>A0A6L5GUA3_9FIRM</name>
<dbReference type="InterPro" id="IPR003661">
    <property type="entry name" value="HisK_dim/P_dom"/>
</dbReference>
<organism evidence="15 16">
    <name type="scientific">Candidatus Pseudoramibacter fermentans</name>
    <dbReference type="NCBI Taxonomy" id="2594427"/>
    <lineage>
        <taxon>Bacteria</taxon>
        <taxon>Bacillati</taxon>
        <taxon>Bacillota</taxon>
        <taxon>Clostridia</taxon>
        <taxon>Eubacteriales</taxon>
        <taxon>Eubacteriaceae</taxon>
        <taxon>Pseudoramibacter</taxon>
    </lineage>
</organism>
<gene>
    <name evidence="15" type="ORF">FRC53_10830</name>
</gene>
<dbReference type="Pfam" id="PF02518">
    <property type="entry name" value="HATPase_c"/>
    <property type="match status" value="1"/>
</dbReference>
<evidence type="ECO:0000256" key="9">
    <source>
        <dbReference type="ARBA" id="ARBA00022840"/>
    </source>
</evidence>
<keyword evidence="8 15" id="KW-0418">Kinase</keyword>
<comment type="caution">
    <text evidence="15">The sequence shown here is derived from an EMBL/GenBank/DDBJ whole genome shotgun (WGS) entry which is preliminary data.</text>
</comment>
<evidence type="ECO:0000256" key="6">
    <source>
        <dbReference type="ARBA" id="ARBA00022692"/>
    </source>
</evidence>
<feature type="transmembrane region" description="Helical" evidence="13">
    <location>
        <begin position="467"/>
        <end position="488"/>
    </location>
</feature>
<dbReference type="GO" id="GO:0000155">
    <property type="term" value="F:phosphorelay sensor kinase activity"/>
    <property type="evidence" value="ECO:0007669"/>
    <property type="project" value="InterPro"/>
</dbReference>
<keyword evidence="5" id="KW-0808">Transferase</keyword>
<dbReference type="InterPro" id="IPR005467">
    <property type="entry name" value="His_kinase_dom"/>
</dbReference>
<dbReference type="Gene3D" id="3.30.565.10">
    <property type="entry name" value="Histidine kinase-like ATPase, C-terminal domain"/>
    <property type="match status" value="1"/>
</dbReference>
<keyword evidence="16" id="KW-1185">Reference proteome</keyword>
<keyword evidence="12 13" id="KW-0472">Membrane</keyword>
<comment type="subcellular location">
    <subcellularLocation>
        <location evidence="2">Membrane</location>
        <topology evidence="2">Multi-pass membrane protein</topology>
    </subcellularLocation>
</comment>
<dbReference type="PANTHER" id="PTHR45569">
    <property type="entry name" value="SENSOR PROTEIN KDPD"/>
    <property type="match status" value="1"/>
</dbReference>
<comment type="catalytic activity">
    <reaction evidence="1">
        <text>ATP + protein L-histidine = ADP + protein N-phospho-L-histidine.</text>
        <dbReference type="EC" id="2.7.13.3"/>
    </reaction>
</comment>
<dbReference type="InterPro" id="IPR029016">
    <property type="entry name" value="GAF-like_dom_sf"/>
</dbReference>
<dbReference type="GO" id="GO:0005886">
    <property type="term" value="C:plasma membrane"/>
    <property type="evidence" value="ECO:0007669"/>
    <property type="project" value="TreeGrafter"/>
</dbReference>
<evidence type="ECO:0000256" key="5">
    <source>
        <dbReference type="ARBA" id="ARBA00022679"/>
    </source>
</evidence>
<evidence type="ECO:0000256" key="8">
    <source>
        <dbReference type="ARBA" id="ARBA00022777"/>
    </source>
</evidence>
<dbReference type="Gene3D" id="1.20.120.620">
    <property type="entry name" value="Backbone structure of the membrane domain of e. Coli histidine kinase receptor kdpd"/>
    <property type="match status" value="1"/>
</dbReference>
<dbReference type="InterPro" id="IPR052023">
    <property type="entry name" value="Histidine_kinase_KdpD"/>
</dbReference>
<dbReference type="InterPro" id="IPR027417">
    <property type="entry name" value="P-loop_NTPase"/>
</dbReference>
<feature type="transmembrane region" description="Helical" evidence="13">
    <location>
        <begin position="417"/>
        <end position="435"/>
    </location>
</feature>
<dbReference type="PRINTS" id="PR00344">
    <property type="entry name" value="BCTRLSENSOR"/>
</dbReference>
<dbReference type="GO" id="GO:0005737">
    <property type="term" value="C:cytoplasm"/>
    <property type="evidence" value="ECO:0007669"/>
    <property type="project" value="UniProtKB-ARBA"/>
</dbReference>
<keyword evidence="9" id="KW-0067">ATP-binding</keyword>
<evidence type="ECO:0000259" key="14">
    <source>
        <dbReference type="PROSITE" id="PS50109"/>
    </source>
</evidence>
<keyword evidence="4" id="KW-0597">Phosphoprotein</keyword>
<evidence type="ECO:0000313" key="15">
    <source>
        <dbReference type="EMBL" id="MQM73849.1"/>
    </source>
</evidence>
<dbReference type="SUPFAM" id="SSF47384">
    <property type="entry name" value="Homodimeric domain of signal transducing histidine kinase"/>
    <property type="match status" value="1"/>
</dbReference>
<evidence type="ECO:0000256" key="4">
    <source>
        <dbReference type="ARBA" id="ARBA00022553"/>
    </source>
</evidence>
<reference evidence="15" key="1">
    <citation type="journal article" date="2020" name="Appl. Environ. Microbiol.">
        <title>Medium-Chain Fatty Acid Synthesis by 'Candidatus Weimeria bifida' gen. nov., sp. nov., and 'Candidatus Pseudoramibacter fermentans' sp. nov.</title>
        <authorList>
            <person name="Scarborough M.J."/>
            <person name="Myers K.S."/>
            <person name="Donohue T.J."/>
            <person name="Noguera D.R."/>
        </authorList>
    </citation>
    <scope>NUCLEOTIDE SEQUENCE</scope>
    <source>
        <strain evidence="15">EUB1.1</strain>
    </source>
</reference>
<evidence type="ECO:0000256" key="12">
    <source>
        <dbReference type="ARBA" id="ARBA00023136"/>
    </source>
</evidence>
<evidence type="ECO:0000256" key="7">
    <source>
        <dbReference type="ARBA" id="ARBA00022741"/>
    </source>
</evidence>
<dbReference type="Pfam" id="PF00512">
    <property type="entry name" value="HisKA"/>
    <property type="match status" value="1"/>
</dbReference>
<dbReference type="InterPro" id="IPR004358">
    <property type="entry name" value="Sig_transdc_His_kin-like_C"/>
</dbReference>
<dbReference type="CDD" id="cd00082">
    <property type="entry name" value="HisKA"/>
    <property type="match status" value="1"/>
</dbReference>
<accession>A0A6L5GUA3</accession>
<protein>
    <recommendedName>
        <fullName evidence="3">histidine kinase</fullName>
        <ecNumber evidence="3">2.7.13.3</ecNumber>
    </recommendedName>
</protein>
<dbReference type="AlphaFoldDB" id="A0A6L5GUA3"/>